<dbReference type="Gene3D" id="1.10.540.10">
    <property type="entry name" value="Acyl-CoA dehydrogenase/oxidase, N-terminal domain"/>
    <property type="match status" value="1"/>
</dbReference>
<keyword evidence="3" id="KW-0285">Flavoprotein</keyword>
<accession>A0ABW3ESD8</accession>
<organism evidence="8 9">
    <name type="scientific">Actinomadura sediminis</name>
    <dbReference type="NCBI Taxonomy" id="1038904"/>
    <lineage>
        <taxon>Bacteria</taxon>
        <taxon>Bacillati</taxon>
        <taxon>Actinomycetota</taxon>
        <taxon>Actinomycetes</taxon>
        <taxon>Streptosporangiales</taxon>
        <taxon>Thermomonosporaceae</taxon>
        <taxon>Actinomadura</taxon>
    </lineage>
</organism>
<name>A0ABW3ESD8_9ACTN</name>
<sequence length="351" mass="36104">MDLAFTDDQEVLRASLRDFFDGEAPPAVVRAAEPLGFDAGLWRKVVEMGLPAILVPAEHGGGGAGLLELAVAADCLGRTLAPVPLAAAAAATALLAEAAPDHPWTARAVAGDLLATLALRPVTGGVARLVPAGAVADVVVATRDGALVATRAPEPLAAGSARDRAVPNLGSMPVADRPLDDGETIVLAEGPAAVAAHARAVRRWEALTGAALTGLAARALELGLGYVLERRAFGILIGGFQTVQHRLADDATALEGARLLAWKAAWAHDAGTPDAAELATMALLFASETAYTTASDSLQMHGGYGCTLEYDVQLYYRRAKAWPLVAGDRRAAYAGLPRRLFGTASSTTAGV</sequence>
<evidence type="ECO:0000256" key="1">
    <source>
        <dbReference type="ARBA" id="ARBA00001974"/>
    </source>
</evidence>
<gene>
    <name evidence="8" type="ORF">ACFQ11_23075</name>
</gene>
<dbReference type="Pfam" id="PF02771">
    <property type="entry name" value="Acyl-CoA_dh_N"/>
    <property type="match status" value="1"/>
</dbReference>
<dbReference type="InterPro" id="IPR037069">
    <property type="entry name" value="AcylCoA_DH/ox_N_sf"/>
</dbReference>
<feature type="domain" description="Acyl-CoA dehydrogenase/oxidase N-terminal" evidence="7">
    <location>
        <begin position="6"/>
        <end position="94"/>
    </location>
</feature>
<dbReference type="Proteomes" id="UP001596972">
    <property type="component" value="Unassembled WGS sequence"/>
</dbReference>
<dbReference type="Pfam" id="PF00441">
    <property type="entry name" value="Acyl-CoA_dh_1"/>
    <property type="match status" value="1"/>
</dbReference>
<comment type="caution">
    <text evidence="8">The sequence shown here is derived from an EMBL/GenBank/DDBJ whole genome shotgun (WGS) entry which is preliminary data.</text>
</comment>
<dbReference type="InterPro" id="IPR009075">
    <property type="entry name" value="AcylCo_DH/oxidase_C"/>
</dbReference>
<dbReference type="SUPFAM" id="SSF47203">
    <property type="entry name" value="Acyl-CoA dehydrogenase C-terminal domain-like"/>
    <property type="match status" value="1"/>
</dbReference>
<evidence type="ECO:0000259" key="7">
    <source>
        <dbReference type="Pfam" id="PF02771"/>
    </source>
</evidence>
<dbReference type="RefSeq" id="WP_378301958.1">
    <property type="nucleotide sequence ID" value="NZ_JBHTJA010000051.1"/>
</dbReference>
<feature type="domain" description="Acyl-CoA dehydrogenase/oxidase C-terminal" evidence="6">
    <location>
        <begin position="207"/>
        <end position="327"/>
    </location>
</feature>
<dbReference type="Gene3D" id="1.20.140.10">
    <property type="entry name" value="Butyryl-CoA Dehydrogenase, subunit A, domain 3"/>
    <property type="match status" value="1"/>
</dbReference>
<dbReference type="SUPFAM" id="SSF56645">
    <property type="entry name" value="Acyl-CoA dehydrogenase NM domain-like"/>
    <property type="match status" value="1"/>
</dbReference>
<evidence type="ECO:0000256" key="5">
    <source>
        <dbReference type="ARBA" id="ARBA00023002"/>
    </source>
</evidence>
<dbReference type="InterPro" id="IPR036250">
    <property type="entry name" value="AcylCo_DH-like_C"/>
</dbReference>
<reference evidence="9" key="1">
    <citation type="journal article" date="2019" name="Int. J. Syst. Evol. Microbiol.">
        <title>The Global Catalogue of Microorganisms (GCM) 10K type strain sequencing project: providing services to taxonomists for standard genome sequencing and annotation.</title>
        <authorList>
            <consortium name="The Broad Institute Genomics Platform"/>
            <consortium name="The Broad Institute Genome Sequencing Center for Infectious Disease"/>
            <person name="Wu L."/>
            <person name="Ma J."/>
        </authorList>
    </citation>
    <scope>NUCLEOTIDE SEQUENCE [LARGE SCALE GENOMIC DNA]</scope>
    <source>
        <strain evidence="9">JCM 31202</strain>
    </source>
</reference>
<protein>
    <submittedName>
        <fullName evidence="8">Acyl-CoA dehydrogenase family protein</fullName>
    </submittedName>
</protein>
<dbReference type="PANTHER" id="PTHR43884:SF20">
    <property type="entry name" value="ACYL-COA DEHYDROGENASE FADE28"/>
    <property type="match status" value="1"/>
</dbReference>
<proteinExistence type="inferred from homology"/>
<keyword evidence="9" id="KW-1185">Reference proteome</keyword>
<dbReference type="PANTHER" id="PTHR43884">
    <property type="entry name" value="ACYL-COA DEHYDROGENASE"/>
    <property type="match status" value="1"/>
</dbReference>
<keyword evidence="4" id="KW-0274">FAD</keyword>
<evidence type="ECO:0000313" key="9">
    <source>
        <dbReference type="Proteomes" id="UP001596972"/>
    </source>
</evidence>
<dbReference type="EMBL" id="JBHTJA010000051">
    <property type="protein sequence ID" value="MFD0903293.1"/>
    <property type="molecule type" value="Genomic_DNA"/>
</dbReference>
<dbReference type="InterPro" id="IPR013786">
    <property type="entry name" value="AcylCoA_DH/ox_N"/>
</dbReference>
<comment type="cofactor">
    <cofactor evidence="1">
        <name>FAD</name>
        <dbReference type="ChEBI" id="CHEBI:57692"/>
    </cofactor>
</comment>
<evidence type="ECO:0000259" key="6">
    <source>
        <dbReference type="Pfam" id="PF00441"/>
    </source>
</evidence>
<comment type="similarity">
    <text evidence="2">Belongs to the acyl-CoA dehydrogenase family.</text>
</comment>
<evidence type="ECO:0000256" key="4">
    <source>
        <dbReference type="ARBA" id="ARBA00022827"/>
    </source>
</evidence>
<evidence type="ECO:0000256" key="2">
    <source>
        <dbReference type="ARBA" id="ARBA00009347"/>
    </source>
</evidence>
<evidence type="ECO:0000256" key="3">
    <source>
        <dbReference type="ARBA" id="ARBA00022630"/>
    </source>
</evidence>
<keyword evidence="5" id="KW-0560">Oxidoreductase</keyword>
<evidence type="ECO:0000313" key="8">
    <source>
        <dbReference type="EMBL" id="MFD0903293.1"/>
    </source>
</evidence>
<dbReference type="InterPro" id="IPR009100">
    <property type="entry name" value="AcylCoA_DH/oxidase_NM_dom_sf"/>
</dbReference>